<dbReference type="PATRIC" id="fig|1354272.4.peg.287"/>
<accession>A0A1B7K3K1</accession>
<evidence type="ECO:0000313" key="3">
    <source>
        <dbReference type="EMBL" id="OAT54732.1"/>
    </source>
</evidence>
<dbReference type="InterPro" id="IPR039446">
    <property type="entry name" value="DauR-like"/>
</dbReference>
<feature type="domain" description="Transcriptional regulator DauR-like HTH" evidence="2">
    <location>
        <begin position="165"/>
        <end position="225"/>
    </location>
</feature>
<name>A0A1B7K3K1_9GAMM</name>
<evidence type="ECO:0000259" key="1">
    <source>
        <dbReference type="Pfam" id="PF08348"/>
    </source>
</evidence>
<feature type="domain" description="YheO-like" evidence="1">
    <location>
        <begin position="30"/>
        <end position="140"/>
    </location>
</feature>
<dbReference type="Pfam" id="PF08348">
    <property type="entry name" value="PAS_6"/>
    <property type="match status" value="1"/>
</dbReference>
<protein>
    <submittedName>
        <fullName evidence="3">PAS domain-containing protein</fullName>
    </submittedName>
</protein>
<evidence type="ECO:0000259" key="2">
    <source>
        <dbReference type="Pfam" id="PF13309"/>
    </source>
</evidence>
<comment type="caution">
    <text evidence="3">The sequence shown here is derived from an EMBL/GenBank/DDBJ whole genome shotgun (WGS) entry which is preliminary data.</text>
</comment>
<dbReference type="Pfam" id="PF13309">
    <property type="entry name" value="HTH_22"/>
    <property type="match status" value="1"/>
</dbReference>
<organism evidence="3 4">
    <name type="scientific">Providencia heimbachae ATCC 35613</name>
    <dbReference type="NCBI Taxonomy" id="1354272"/>
    <lineage>
        <taxon>Bacteria</taxon>
        <taxon>Pseudomonadati</taxon>
        <taxon>Pseudomonadota</taxon>
        <taxon>Gammaproteobacteria</taxon>
        <taxon>Enterobacterales</taxon>
        <taxon>Morganellaceae</taxon>
        <taxon>Providencia</taxon>
    </lineage>
</organism>
<dbReference type="PANTHER" id="PTHR35568">
    <property type="entry name" value="TRANSCRIPTIONAL REGULATOR DAUR"/>
    <property type="match status" value="1"/>
</dbReference>
<dbReference type="InterPro" id="IPR039445">
    <property type="entry name" value="DauR-like_HTH"/>
</dbReference>
<dbReference type="AlphaFoldDB" id="A0A1B7K3K1"/>
<sequence>MSHNKNRLKLHKASDKTGLLMSVSKENTLLAQIDTIAKGLSETLAPFCEVVVHDLKNPKHSILSIHNNLSGRKIGESTTELGLARIDSADFPSIISNYTNQFSDGRPVKSTSIGIKDDNGNYVAALCLNLDMTLFRGMQSMLSQFTEVGTSPIKEHIEPNGSEAIRLRIDQFAATLAATPRTLKASDRKTLIETLRNEGLLDVKKSMETIAQHLGVSRASVYLYAKKES</sequence>
<reference evidence="3 4" key="1">
    <citation type="submission" date="2016-04" db="EMBL/GenBank/DDBJ databases">
        <title>ATOL: Assembling a taxonomically balanced genome-scale reconstruction of the evolutionary history of the Enterobacteriaceae.</title>
        <authorList>
            <person name="Plunkett G.III."/>
            <person name="Neeno-Eckwall E.C."/>
            <person name="Glasner J.D."/>
            <person name="Perna N.T."/>
        </authorList>
    </citation>
    <scope>NUCLEOTIDE SEQUENCE [LARGE SCALE GENOMIC DNA]</scope>
    <source>
        <strain evidence="3 4">ATCC 35613</strain>
    </source>
</reference>
<keyword evidence="4" id="KW-1185">Reference proteome</keyword>
<evidence type="ECO:0000313" key="4">
    <source>
        <dbReference type="Proteomes" id="UP000078224"/>
    </source>
</evidence>
<dbReference type="Proteomes" id="UP000078224">
    <property type="component" value="Unassembled WGS sequence"/>
</dbReference>
<dbReference type="PANTHER" id="PTHR35568:SF1">
    <property type="entry name" value="TRANSCRIPTIONAL REGULATOR DAUR"/>
    <property type="match status" value="1"/>
</dbReference>
<gene>
    <name evidence="3" type="ORF">M998_0276</name>
</gene>
<dbReference type="InterPro" id="IPR013559">
    <property type="entry name" value="YheO"/>
</dbReference>
<proteinExistence type="predicted"/>
<dbReference type="EMBL" id="LXEW01000008">
    <property type="protein sequence ID" value="OAT54732.1"/>
    <property type="molecule type" value="Genomic_DNA"/>
</dbReference>